<keyword evidence="3 5" id="KW-0238">DNA-binding</keyword>
<dbReference type="PRINTS" id="PR00455">
    <property type="entry name" value="HTHTETR"/>
</dbReference>
<proteinExistence type="predicted"/>
<dbReference type="Gene3D" id="1.10.357.10">
    <property type="entry name" value="Tetracycline Repressor, domain 2"/>
    <property type="match status" value="1"/>
</dbReference>
<keyword evidence="8" id="KW-1185">Reference proteome</keyword>
<dbReference type="EMBL" id="BMRJ01000001">
    <property type="protein sequence ID" value="GGR14197.1"/>
    <property type="molecule type" value="Genomic_DNA"/>
</dbReference>
<evidence type="ECO:0000256" key="2">
    <source>
        <dbReference type="ARBA" id="ARBA00023015"/>
    </source>
</evidence>
<comment type="caution">
    <text evidence="7">The sequence shown here is derived from an EMBL/GenBank/DDBJ whole genome shotgun (WGS) entry which is preliminary data.</text>
</comment>
<keyword evidence="2" id="KW-0805">Transcription regulation</keyword>
<dbReference type="GO" id="GO:0003677">
    <property type="term" value="F:DNA binding"/>
    <property type="evidence" value="ECO:0007669"/>
    <property type="project" value="UniProtKB-UniRule"/>
</dbReference>
<feature type="DNA-binding region" description="H-T-H motif" evidence="5">
    <location>
        <begin position="32"/>
        <end position="51"/>
    </location>
</feature>
<dbReference type="Proteomes" id="UP000610303">
    <property type="component" value="Unassembled WGS sequence"/>
</dbReference>
<dbReference type="RefSeq" id="WP_189083588.1">
    <property type="nucleotide sequence ID" value="NZ_BMRJ01000001.1"/>
</dbReference>
<evidence type="ECO:0000313" key="8">
    <source>
        <dbReference type="Proteomes" id="UP000610303"/>
    </source>
</evidence>
<evidence type="ECO:0000256" key="5">
    <source>
        <dbReference type="PROSITE-ProRule" id="PRU00335"/>
    </source>
</evidence>
<dbReference type="PANTHER" id="PTHR47506:SF6">
    <property type="entry name" value="HTH-TYPE TRANSCRIPTIONAL REPRESSOR NEMR"/>
    <property type="match status" value="1"/>
</dbReference>
<reference evidence="7" key="2">
    <citation type="submission" date="2020-09" db="EMBL/GenBank/DDBJ databases">
        <authorList>
            <person name="Sun Q."/>
            <person name="Ohkuma M."/>
        </authorList>
    </citation>
    <scope>NUCLEOTIDE SEQUENCE</scope>
    <source>
        <strain evidence="7">JCM 3346</strain>
    </source>
</reference>
<dbReference type="SUPFAM" id="SSF48498">
    <property type="entry name" value="Tetracyclin repressor-like, C-terminal domain"/>
    <property type="match status" value="1"/>
</dbReference>
<organism evidence="7 8">
    <name type="scientific">Agromyces mediolanus</name>
    <name type="common">Corynebacterium mediolanum</name>
    <dbReference type="NCBI Taxonomy" id="41986"/>
    <lineage>
        <taxon>Bacteria</taxon>
        <taxon>Bacillati</taxon>
        <taxon>Actinomycetota</taxon>
        <taxon>Actinomycetes</taxon>
        <taxon>Micrococcales</taxon>
        <taxon>Microbacteriaceae</taxon>
        <taxon>Agromyces</taxon>
    </lineage>
</organism>
<dbReference type="Pfam" id="PF00440">
    <property type="entry name" value="TetR_N"/>
    <property type="match status" value="1"/>
</dbReference>
<sequence length="209" mass="22812">MPTETQKPASKRDRILAAAAQVIGERGLDAFVVKDITALAGVTPQLTYYHFPNRQALVRGVFQYAAERAPSVNLLHLDREASGYEALRGALHAEFDDSPEVRDLNLIWNEVTALPIEDPELAEAVRRATERWNEQVTIGILRGLADGSIVTAAAPQAVAELLTALVEGLSQRWLAGLISPDDARRTLDVVLSTIRRARSGRDQAAQSLP</sequence>
<reference evidence="7" key="1">
    <citation type="journal article" date="2014" name="Int. J. Syst. Evol. Microbiol.">
        <title>Complete genome sequence of Corynebacterium casei LMG S-19264T (=DSM 44701T), isolated from a smear-ripened cheese.</title>
        <authorList>
            <consortium name="US DOE Joint Genome Institute (JGI-PGF)"/>
            <person name="Walter F."/>
            <person name="Albersmeier A."/>
            <person name="Kalinowski J."/>
            <person name="Ruckert C."/>
        </authorList>
    </citation>
    <scope>NUCLEOTIDE SEQUENCE</scope>
    <source>
        <strain evidence="7">JCM 3346</strain>
    </source>
</reference>
<evidence type="ECO:0000313" key="7">
    <source>
        <dbReference type="EMBL" id="GGR14197.1"/>
    </source>
</evidence>
<keyword evidence="4" id="KW-0804">Transcription</keyword>
<dbReference type="InterPro" id="IPR036271">
    <property type="entry name" value="Tet_transcr_reg_TetR-rel_C_sf"/>
</dbReference>
<evidence type="ECO:0000256" key="4">
    <source>
        <dbReference type="ARBA" id="ARBA00023163"/>
    </source>
</evidence>
<name>A0A918F9L1_AGRME</name>
<accession>A0A918F9L1</accession>
<evidence type="ECO:0000256" key="1">
    <source>
        <dbReference type="ARBA" id="ARBA00022491"/>
    </source>
</evidence>
<dbReference type="InterPro" id="IPR009057">
    <property type="entry name" value="Homeodomain-like_sf"/>
</dbReference>
<evidence type="ECO:0000259" key="6">
    <source>
        <dbReference type="PROSITE" id="PS50977"/>
    </source>
</evidence>
<feature type="domain" description="HTH tetR-type" evidence="6">
    <location>
        <begin position="9"/>
        <end position="69"/>
    </location>
</feature>
<dbReference type="AlphaFoldDB" id="A0A918F9L1"/>
<dbReference type="InterPro" id="IPR039538">
    <property type="entry name" value="BetI_C"/>
</dbReference>
<dbReference type="InterPro" id="IPR001647">
    <property type="entry name" value="HTH_TetR"/>
</dbReference>
<keyword evidence="1" id="KW-0678">Repressor</keyword>
<dbReference type="SUPFAM" id="SSF46689">
    <property type="entry name" value="Homeodomain-like"/>
    <property type="match status" value="1"/>
</dbReference>
<evidence type="ECO:0000256" key="3">
    <source>
        <dbReference type="ARBA" id="ARBA00023125"/>
    </source>
</evidence>
<gene>
    <name evidence="7" type="ORF">GCM10010196_03450</name>
</gene>
<dbReference type="PROSITE" id="PS50977">
    <property type="entry name" value="HTH_TETR_2"/>
    <property type="match status" value="1"/>
</dbReference>
<dbReference type="Pfam" id="PF13977">
    <property type="entry name" value="TetR_C_6"/>
    <property type="match status" value="1"/>
</dbReference>
<protein>
    <submittedName>
        <fullName evidence="7">TetR family transcriptional regulator</fullName>
    </submittedName>
</protein>
<dbReference type="PANTHER" id="PTHR47506">
    <property type="entry name" value="TRANSCRIPTIONAL REGULATORY PROTEIN"/>
    <property type="match status" value="1"/>
</dbReference>